<dbReference type="GO" id="GO:0012505">
    <property type="term" value="C:endomembrane system"/>
    <property type="evidence" value="ECO:0007669"/>
    <property type="project" value="UniProtKB-SubCell"/>
</dbReference>
<dbReference type="EMBL" id="NIVC01001463">
    <property type="protein sequence ID" value="PAA67672.1"/>
    <property type="molecule type" value="Genomic_DNA"/>
</dbReference>
<feature type="lipid moiety-binding region" description="Phosphatidylserine amidated glycine; alternate" evidence="9">
    <location>
        <position position="137"/>
    </location>
</feature>
<keyword evidence="5" id="KW-0472">Membrane</keyword>
<feature type="region of interest" description="Disordered" evidence="11">
    <location>
        <begin position="1"/>
        <end position="25"/>
    </location>
</feature>
<dbReference type="InterPro" id="IPR029071">
    <property type="entry name" value="Ubiquitin-like_domsf"/>
</dbReference>
<evidence type="ECO:0000256" key="10">
    <source>
        <dbReference type="RuleBase" id="RU004384"/>
    </source>
</evidence>
<dbReference type="PANTHER" id="PTHR10969">
    <property type="entry name" value="MICROTUBULE-ASSOCIATED PROTEINS 1A/1B LIGHT CHAIN 3-RELATED"/>
    <property type="match status" value="1"/>
</dbReference>
<keyword evidence="6 9" id="KW-0449">Lipoprotein</keyword>
<keyword evidence="7" id="KW-0968">Cytoplasmic vesicle</keyword>
<comment type="caution">
    <text evidence="14">The sequence shown here is derived from an EMBL/GenBank/DDBJ whole genome shotgun (WGS) entry which is preliminary data.</text>
</comment>
<dbReference type="InterPro" id="IPR004241">
    <property type="entry name" value="Atg8-like"/>
</dbReference>
<dbReference type="Proteomes" id="UP000215902">
    <property type="component" value="Unassembled WGS sequence"/>
</dbReference>
<evidence type="ECO:0000256" key="1">
    <source>
        <dbReference type="ARBA" id="ARBA00004419"/>
    </source>
</evidence>
<evidence type="ECO:0000256" key="7">
    <source>
        <dbReference type="ARBA" id="ARBA00023329"/>
    </source>
</evidence>
<feature type="compositionally biased region" description="Low complexity" evidence="11">
    <location>
        <begin position="9"/>
        <end position="21"/>
    </location>
</feature>
<feature type="non-terminal residue" evidence="14">
    <location>
        <position position="1"/>
    </location>
</feature>
<comment type="similarity">
    <text evidence="2 10">Belongs to the ATG8 family.</text>
</comment>
<evidence type="ECO:0000313" key="13">
    <source>
        <dbReference type="EMBL" id="PAA69623.1"/>
    </source>
</evidence>
<organism evidence="14 15">
    <name type="scientific">Macrostomum lignano</name>
    <dbReference type="NCBI Taxonomy" id="282301"/>
    <lineage>
        <taxon>Eukaryota</taxon>
        <taxon>Metazoa</taxon>
        <taxon>Spiralia</taxon>
        <taxon>Lophotrochozoa</taxon>
        <taxon>Platyhelminthes</taxon>
        <taxon>Rhabditophora</taxon>
        <taxon>Macrostomorpha</taxon>
        <taxon>Macrostomida</taxon>
        <taxon>Macrostomidae</taxon>
        <taxon>Macrostomum</taxon>
    </lineage>
</organism>
<proteinExistence type="inferred from homology"/>
<evidence type="ECO:0000256" key="6">
    <source>
        <dbReference type="ARBA" id="ARBA00023288"/>
    </source>
</evidence>
<dbReference type="FunFam" id="3.10.20.90:FF:000149">
    <property type="entry name" value="microtubule-associated proteins 1A/1B light chain 3C"/>
    <property type="match status" value="1"/>
</dbReference>
<evidence type="ECO:0000313" key="12">
    <source>
        <dbReference type="EMBL" id="PAA67672.1"/>
    </source>
</evidence>
<keyword evidence="3" id="KW-0963">Cytoplasm</keyword>
<evidence type="ECO:0000256" key="8">
    <source>
        <dbReference type="ARBA" id="ARBA00037868"/>
    </source>
</evidence>
<gene>
    <name evidence="13" type="ORF">BOX15_Mlig009745g1</name>
    <name evidence="12" type="ORF">BOX15_Mlig019643g1</name>
    <name evidence="14" type="ORF">BOX15_Mlig022987g1</name>
</gene>
<evidence type="ECO:0000256" key="9">
    <source>
        <dbReference type="PIRSR" id="PIRSR604241-50"/>
    </source>
</evidence>
<name>A0A267FA08_9PLAT</name>
<dbReference type="GO" id="GO:0016236">
    <property type="term" value="P:macroautophagy"/>
    <property type="evidence" value="ECO:0007669"/>
    <property type="project" value="UniProtKB-ARBA"/>
</dbReference>
<accession>A0A267FA08</accession>
<dbReference type="OrthoDB" id="6738456at2759"/>
<evidence type="ECO:0000256" key="11">
    <source>
        <dbReference type="SAM" id="MobiDB-lite"/>
    </source>
</evidence>
<evidence type="ECO:0000256" key="5">
    <source>
        <dbReference type="ARBA" id="ARBA00023136"/>
    </source>
</evidence>
<dbReference type="Pfam" id="PF02991">
    <property type="entry name" value="ATG8"/>
    <property type="match status" value="1"/>
</dbReference>
<comment type="subcellular location">
    <subcellularLocation>
        <location evidence="1">Cytoplasmic vesicle</location>
        <location evidence="1">Autophagosome</location>
    </subcellularLocation>
    <subcellularLocation>
        <location evidence="8">Endomembrane system</location>
        <topology evidence="8">Lipid-anchor</topology>
    </subcellularLocation>
</comment>
<dbReference type="GO" id="GO:0005776">
    <property type="term" value="C:autophagosome"/>
    <property type="evidence" value="ECO:0007669"/>
    <property type="project" value="UniProtKB-SubCell"/>
</dbReference>
<dbReference type="Gene3D" id="3.10.20.90">
    <property type="entry name" value="Phosphatidylinositol 3-kinase Catalytic Subunit, Chain A, domain 1"/>
    <property type="match status" value="1"/>
</dbReference>
<dbReference type="GO" id="GO:0031410">
    <property type="term" value="C:cytoplasmic vesicle"/>
    <property type="evidence" value="ECO:0007669"/>
    <property type="project" value="UniProtKB-KW"/>
</dbReference>
<reference evidence="14 15" key="1">
    <citation type="submission" date="2017-06" db="EMBL/GenBank/DDBJ databases">
        <title>A platform for efficient transgenesis in Macrostomum lignano, a flatworm model organism for stem cell research.</title>
        <authorList>
            <person name="Berezikov E."/>
        </authorList>
    </citation>
    <scope>NUCLEOTIDE SEQUENCE [LARGE SCALE GENOMIC DNA]</scope>
    <source>
        <strain evidence="14">DV1</strain>
        <tissue evidence="14">Whole organism</tissue>
    </source>
</reference>
<dbReference type="EMBL" id="NIVC01001306">
    <property type="protein sequence ID" value="PAA69623.1"/>
    <property type="molecule type" value="Genomic_DNA"/>
</dbReference>
<keyword evidence="15" id="KW-1185">Reference proteome</keyword>
<dbReference type="EMBL" id="NIVC01001219">
    <property type="protein sequence ID" value="PAA70631.1"/>
    <property type="molecule type" value="Genomic_DNA"/>
</dbReference>
<sequence>SSLRVALAQSSSPSSQQGQQPARFKAKKTLGQRQAESAHIKCRFPAKVPVIVERYPRERSLASLDKAKFLVPEELTVGQFAAIIRQRIRIDQNQAFYLLVNNKCLVAMSATLGQVYDCDRDEDGFLYMTYASQEMFGF</sequence>
<dbReference type="SUPFAM" id="SSF54236">
    <property type="entry name" value="Ubiquitin-like"/>
    <property type="match status" value="1"/>
</dbReference>
<evidence type="ECO:0000256" key="2">
    <source>
        <dbReference type="ARBA" id="ARBA00007293"/>
    </source>
</evidence>
<dbReference type="GO" id="GO:0006950">
    <property type="term" value="P:response to stress"/>
    <property type="evidence" value="ECO:0007669"/>
    <property type="project" value="UniProtKB-ARBA"/>
</dbReference>
<evidence type="ECO:0000256" key="3">
    <source>
        <dbReference type="ARBA" id="ARBA00022490"/>
    </source>
</evidence>
<evidence type="ECO:0000256" key="4">
    <source>
        <dbReference type="ARBA" id="ARBA00023006"/>
    </source>
</evidence>
<dbReference type="AlphaFoldDB" id="A0A267FA08"/>
<keyword evidence="4 10" id="KW-0072">Autophagy</keyword>
<evidence type="ECO:0000313" key="14">
    <source>
        <dbReference type="EMBL" id="PAA70631.1"/>
    </source>
</evidence>
<evidence type="ECO:0008006" key="16">
    <source>
        <dbReference type="Google" id="ProtNLM"/>
    </source>
</evidence>
<evidence type="ECO:0000313" key="15">
    <source>
        <dbReference type="Proteomes" id="UP000215902"/>
    </source>
</evidence>
<dbReference type="STRING" id="282301.A0A267FA08"/>
<protein>
    <recommendedName>
        <fullName evidence="16">Autophagy-related protein</fullName>
    </recommendedName>
</protein>